<proteinExistence type="predicted"/>
<evidence type="ECO:0000313" key="1">
    <source>
        <dbReference type="EMBL" id="KAK9236489.1"/>
    </source>
</evidence>
<protein>
    <submittedName>
        <fullName evidence="1">Uncharacterized protein</fullName>
    </submittedName>
</protein>
<reference evidence="2" key="1">
    <citation type="journal article" date="2024" name="Front. Bioeng. Biotechnol.">
        <title>Genome-scale model development and genomic sequencing of the oleaginous clade Lipomyces.</title>
        <authorList>
            <person name="Czajka J.J."/>
            <person name="Han Y."/>
            <person name="Kim J."/>
            <person name="Mondo S.J."/>
            <person name="Hofstad B.A."/>
            <person name="Robles A."/>
            <person name="Haridas S."/>
            <person name="Riley R."/>
            <person name="LaButti K."/>
            <person name="Pangilinan J."/>
            <person name="Andreopoulos W."/>
            <person name="Lipzen A."/>
            <person name="Yan J."/>
            <person name="Wang M."/>
            <person name="Ng V."/>
            <person name="Grigoriev I.V."/>
            <person name="Spatafora J.W."/>
            <person name="Magnuson J.K."/>
            <person name="Baker S.E."/>
            <person name="Pomraning K.R."/>
        </authorList>
    </citation>
    <scope>NUCLEOTIDE SEQUENCE [LARGE SCALE GENOMIC DNA]</scope>
    <source>
        <strain evidence="2">CBS 7786</strain>
    </source>
</reference>
<evidence type="ECO:0000313" key="2">
    <source>
        <dbReference type="Proteomes" id="UP001433508"/>
    </source>
</evidence>
<gene>
    <name evidence="1" type="ORF">V1525DRAFT_213403</name>
</gene>
<name>A0ACC3SZA9_LIPKO</name>
<sequence length="122" mass="13296">MSQTTSSRRIAIAERAGVTGKAVQVRKCAFGLTEMEEHDLKNVLHSPYDALLGRTHSVIILIFKQVVSWPESPYSVEYDYSKSHDVNMAPVLQIFPPSLHSSDSATSATSSKGALTVKGECT</sequence>
<comment type="caution">
    <text evidence="1">The sequence shown here is derived from an EMBL/GenBank/DDBJ whole genome shotgun (WGS) entry which is preliminary data.</text>
</comment>
<dbReference type="Proteomes" id="UP001433508">
    <property type="component" value="Unassembled WGS sequence"/>
</dbReference>
<organism evidence="1 2">
    <name type="scientific">Lipomyces kononenkoae</name>
    <name type="common">Yeast</name>
    <dbReference type="NCBI Taxonomy" id="34357"/>
    <lineage>
        <taxon>Eukaryota</taxon>
        <taxon>Fungi</taxon>
        <taxon>Dikarya</taxon>
        <taxon>Ascomycota</taxon>
        <taxon>Saccharomycotina</taxon>
        <taxon>Lipomycetes</taxon>
        <taxon>Lipomycetales</taxon>
        <taxon>Lipomycetaceae</taxon>
        <taxon>Lipomyces</taxon>
    </lineage>
</organism>
<keyword evidence="2" id="KW-1185">Reference proteome</keyword>
<dbReference type="EMBL" id="MU971386">
    <property type="protein sequence ID" value="KAK9236489.1"/>
    <property type="molecule type" value="Genomic_DNA"/>
</dbReference>
<accession>A0ACC3SZA9</accession>